<evidence type="ECO:0000313" key="1">
    <source>
        <dbReference type="EMBL" id="JAP60302.1"/>
    </source>
</evidence>
<dbReference type="EMBL" id="GEEE01002923">
    <property type="protein sequence ID" value="JAP60302.1"/>
    <property type="molecule type" value="Transcribed_RNA"/>
</dbReference>
<accession>A0A0V0J459</accession>
<reference evidence="1" key="1">
    <citation type="submission" date="2016-01" db="EMBL/GenBank/DDBJ databases">
        <title>Reference transcriptome for the parasite Schistocephalus solidus: insights into the molecular evolution of parasitism.</title>
        <authorList>
            <person name="Hebert F.O."/>
            <person name="Grambauer S."/>
            <person name="Barber I."/>
            <person name="Landry C.R."/>
            <person name="Aubin-Horth N."/>
        </authorList>
    </citation>
    <scope>NUCLEOTIDE SEQUENCE</scope>
</reference>
<sequence length="109" mass="12713">MVPHFQYHLFHIWDIVTIVRLHKTRYHPCVYRQLDVLVIPFVCVPLSISFCFSPVRSFSSTPEFPSRNLSRIYTAVKACLDVCGLSDEIEVESALRQTLLRVPFDPFQQ</sequence>
<protein>
    <submittedName>
        <fullName evidence="1">Uncharacterized protein</fullName>
    </submittedName>
</protein>
<gene>
    <name evidence="1" type="ORF">TR146020</name>
</gene>
<proteinExistence type="predicted"/>
<dbReference type="AlphaFoldDB" id="A0A0V0J459"/>
<organism evidence="1">
    <name type="scientific">Schistocephalus solidus</name>
    <name type="common">Tapeworm</name>
    <dbReference type="NCBI Taxonomy" id="70667"/>
    <lineage>
        <taxon>Eukaryota</taxon>
        <taxon>Metazoa</taxon>
        <taxon>Spiralia</taxon>
        <taxon>Lophotrochozoa</taxon>
        <taxon>Platyhelminthes</taxon>
        <taxon>Cestoda</taxon>
        <taxon>Eucestoda</taxon>
        <taxon>Diphyllobothriidea</taxon>
        <taxon>Diphyllobothriidae</taxon>
        <taxon>Schistocephalus</taxon>
    </lineage>
</organism>
<name>A0A0V0J459_SCHSO</name>